<protein>
    <submittedName>
        <fullName evidence="2">Uncharacterized protein</fullName>
    </submittedName>
</protein>
<evidence type="ECO:0000256" key="1">
    <source>
        <dbReference type="SAM" id="Phobius"/>
    </source>
</evidence>
<dbReference type="RefSeq" id="WP_183370354.1">
    <property type="nucleotide sequence ID" value="NZ_BAABHL010000127.1"/>
</dbReference>
<keyword evidence="3" id="KW-1185">Reference proteome</keyword>
<feature type="transmembrane region" description="Helical" evidence="1">
    <location>
        <begin position="132"/>
        <end position="152"/>
    </location>
</feature>
<feature type="transmembrane region" description="Helical" evidence="1">
    <location>
        <begin position="158"/>
        <end position="178"/>
    </location>
</feature>
<keyword evidence="1" id="KW-0472">Membrane</keyword>
<feature type="transmembrane region" description="Helical" evidence="1">
    <location>
        <begin position="77"/>
        <end position="97"/>
    </location>
</feature>
<feature type="transmembrane region" description="Helical" evidence="1">
    <location>
        <begin position="12"/>
        <end position="34"/>
    </location>
</feature>
<gene>
    <name evidence="2" type="ORF">BKA16_001846</name>
</gene>
<name>A0A840EY97_9ACTN</name>
<keyword evidence="1" id="KW-0812">Transmembrane</keyword>
<keyword evidence="1" id="KW-1133">Transmembrane helix</keyword>
<accession>A0A840EY97</accession>
<evidence type="ECO:0000313" key="3">
    <source>
        <dbReference type="Proteomes" id="UP000551501"/>
    </source>
</evidence>
<feature type="transmembrane region" description="Helical" evidence="1">
    <location>
        <begin position="40"/>
        <end position="65"/>
    </location>
</feature>
<dbReference type="EMBL" id="JACIFP010000001">
    <property type="protein sequence ID" value="MBB4135294.1"/>
    <property type="molecule type" value="Genomic_DNA"/>
</dbReference>
<dbReference type="Proteomes" id="UP000551501">
    <property type="component" value="Unassembled WGS sequence"/>
</dbReference>
<organism evidence="2 3">
    <name type="scientific">Gordonia humi</name>
    <dbReference type="NCBI Taxonomy" id="686429"/>
    <lineage>
        <taxon>Bacteria</taxon>
        <taxon>Bacillati</taxon>
        <taxon>Actinomycetota</taxon>
        <taxon>Actinomycetes</taxon>
        <taxon>Mycobacteriales</taxon>
        <taxon>Gordoniaceae</taxon>
        <taxon>Gordonia</taxon>
    </lineage>
</organism>
<sequence>MTVEDESARNPVARGLIAVVLGAYVCVLGAYTLVCGIHDFTAVGWVGMGIAFTCYVAIAVVLCVTVVDDLTDAQARIVAGLTVIAVTATWASAAHAYTGALGAYQPMLSSSTVVAVILMLRGRSALAWTTILIRVVIGLVLGPLTGSGLWFNAVLPRASLTILFVATCAAVLLAPQIAEMRALGIRRRDANSGTDRTAGVGLADRGDRIRRIDARVRPLLTKVAEGGDLTVGDVAYARLTEARLRDGIRGRGLDVPRIRDAVWAARARGASVTLLDDGGLVDLSAERSSAVIESVADVVDAELADLSLGDVVVRIAPAGRDPVATVTIVSQTSRRRVEFGVDGFVLRTVRT</sequence>
<dbReference type="AlphaFoldDB" id="A0A840EY97"/>
<evidence type="ECO:0000313" key="2">
    <source>
        <dbReference type="EMBL" id="MBB4135294.1"/>
    </source>
</evidence>
<proteinExistence type="predicted"/>
<comment type="caution">
    <text evidence="2">The sequence shown here is derived from an EMBL/GenBank/DDBJ whole genome shotgun (WGS) entry which is preliminary data.</text>
</comment>
<reference evidence="2 3" key="1">
    <citation type="submission" date="2020-08" db="EMBL/GenBank/DDBJ databases">
        <title>Sequencing the genomes of 1000 actinobacteria strains.</title>
        <authorList>
            <person name="Klenk H.-P."/>
        </authorList>
    </citation>
    <scope>NUCLEOTIDE SEQUENCE [LARGE SCALE GENOMIC DNA]</scope>
    <source>
        <strain evidence="2 3">DSM 45298</strain>
    </source>
</reference>